<dbReference type="EMBL" id="CP051627">
    <property type="protein sequence ID" value="UPT20736.1"/>
    <property type="molecule type" value="Genomic_DNA"/>
</dbReference>
<name>A0ABY4L1C8_THEAE</name>
<feature type="region of interest" description="Disordered" evidence="7">
    <location>
        <begin position="772"/>
        <end position="825"/>
    </location>
</feature>
<evidence type="ECO:0000256" key="2">
    <source>
        <dbReference type="ARBA" id="ARBA00022801"/>
    </source>
</evidence>
<organism evidence="9 10">
    <name type="scientific">Thermobifida alba</name>
    <name type="common">Thermomonospora alba</name>
    <dbReference type="NCBI Taxonomy" id="53522"/>
    <lineage>
        <taxon>Bacteria</taxon>
        <taxon>Bacillati</taxon>
        <taxon>Actinomycetota</taxon>
        <taxon>Actinomycetes</taxon>
        <taxon>Streptosporangiales</taxon>
        <taxon>Nocardiopsidaceae</taxon>
        <taxon>Thermobifida</taxon>
    </lineage>
</organism>
<dbReference type="InterPro" id="IPR018366">
    <property type="entry name" value="CBM2_CS"/>
</dbReference>
<evidence type="ECO:0000256" key="5">
    <source>
        <dbReference type="ARBA" id="ARBA00023326"/>
    </source>
</evidence>
<feature type="domain" description="CBM2" evidence="8">
    <location>
        <begin position="819"/>
        <end position="926"/>
    </location>
</feature>
<dbReference type="SUPFAM" id="SSF49384">
    <property type="entry name" value="Carbohydrate-binding domain"/>
    <property type="match status" value="1"/>
</dbReference>
<dbReference type="Pfam" id="PF00553">
    <property type="entry name" value="CBM_2"/>
    <property type="match status" value="1"/>
</dbReference>
<dbReference type="RefSeq" id="WP_282573918.1">
    <property type="nucleotide sequence ID" value="NZ_BAABEB010000012.1"/>
</dbReference>
<accession>A0ABY4L1C8</accession>
<protein>
    <submittedName>
        <fullName evidence="9">Xyloglucanase</fullName>
    </submittedName>
</protein>
<evidence type="ECO:0000259" key="8">
    <source>
        <dbReference type="PROSITE" id="PS51173"/>
    </source>
</evidence>
<reference evidence="9 10" key="1">
    <citation type="submission" date="2020-04" db="EMBL/GenBank/DDBJ databases">
        <title>Thermobifida alba genome sequencing and assembly.</title>
        <authorList>
            <person name="Luzics S."/>
            <person name="Horvath B."/>
            <person name="Nagy I."/>
            <person name="Toth A."/>
            <person name="Nagy I."/>
            <person name="Kukolya J."/>
        </authorList>
    </citation>
    <scope>NUCLEOTIDE SEQUENCE [LARGE SCALE GENOMIC DNA]</scope>
    <source>
        <strain evidence="9 10">DSM 43795</strain>
    </source>
</reference>
<dbReference type="Gene3D" id="2.60.40.290">
    <property type="match status" value="1"/>
</dbReference>
<keyword evidence="4" id="KW-0326">Glycosidase</keyword>
<dbReference type="CDD" id="cd15482">
    <property type="entry name" value="Sialidase_non-viral"/>
    <property type="match status" value="2"/>
</dbReference>
<dbReference type="SUPFAM" id="SSF110296">
    <property type="entry name" value="Oligoxyloglucan reducing end-specific cellobiohydrolase"/>
    <property type="match status" value="2"/>
</dbReference>
<dbReference type="PROSITE" id="PS51173">
    <property type="entry name" value="CBM2"/>
    <property type="match status" value="1"/>
</dbReference>
<comment type="similarity">
    <text evidence="6">Belongs to the glycosyl hydrolase 74 family.</text>
</comment>
<evidence type="ECO:0000256" key="7">
    <source>
        <dbReference type="SAM" id="MobiDB-lite"/>
    </source>
</evidence>
<keyword evidence="1" id="KW-0732">Signal</keyword>
<dbReference type="PROSITE" id="PS00561">
    <property type="entry name" value="CBM2_A"/>
    <property type="match status" value="1"/>
</dbReference>
<evidence type="ECO:0000313" key="9">
    <source>
        <dbReference type="EMBL" id="UPT20736.1"/>
    </source>
</evidence>
<dbReference type="InterPro" id="IPR008965">
    <property type="entry name" value="CBM2/CBM3_carb-bd_dom_sf"/>
</dbReference>
<dbReference type="InterPro" id="IPR012291">
    <property type="entry name" value="CBM2_carb-bd_dom_sf"/>
</dbReference>
<dbReference type="InterPro" id="IPR015943">
    <property type="entry name" value="WD40/YVTN_repeat-like_dom_sf"/>
</dbReference>
<evidence type="ECO:0000313" key="10">
    <source>
        <dbReference type="Proteomes" id="UP000832041"/>
    </source>
</evidence>
<evidence type="ECO:0000256" key="6">
    <source>
        <dbReference type="ARBA" id="ARBA00037986"/>
    </source>
</evidence>
<keyword evidence="2" id="KW-0378">Hydrolase</keyword>
<dbReference type="InterPro" id="IPR001919">
    <property type="entry name" value="CBD2"/>
</dbReference>
<keyword evidence="10" id="KW-1185">Reference proteome</keyword>
<gene>
    <name evidence="9" type="ORF">FOF52_07010</name>
</gene>
<dbReference type="PANTHER" id="PTHR43739">
    <property type="entry name" value="XYLOGLUCANASE (EUROFUNG)"/>
    <property type="match status" value="1"/>
</dbReference>
<dbReference type="Proteomes" id="UP000832041">
    <property type="component" value="Chromosome"/>
</dbReference>
<sequence>MTTTDHLSPPSSPASPGRRGVLARALACVATAATVAALGAVHSAAAPAVADTGYTWGNVEIVGGGFVPGIVFNQSEPDLIYARTDIGGAYRWNPDTERWIPLLDHVGWDDWGHSGVVSIATDPVDTDRVYAAVGTYTNDWDPNNGAIKRSTDRGRTWQTTELPFKLGGNMPGRGMGERLAVDPNDNSVLYFGAPSGHGLWKSTDHGATWNEVTNFPNPGNYAADPSDVGGYQGDNQGVVWVTFDPSSASPGQVTQDIYVGVADKDNTVYRSTDGGATWERIPGQPTGFLAQKGVFDHVNGLLYIATSDTGGPYDGSDGEVWRYDAATGAWTDITPADPDGFEYGFSGLTIDRQNPDTIMVVSQILWWPDIQVWRSTDRGATWSRIWEFSGYPDRTLRYDHDISGAPWLHFNNQDNPPEVSPKLGWMTQAFEIDPFDSDRMMYGTGATIYGSDNLTDWDSGGTVDIRVRAQGIEETAVQDLIAPPGATELVSALGDIGGFVHEDIDVVPDAMFDAPFHGNTRSIDFAELSPNVMARVGEAVDGEVDSHIGISTSGGSSWWAGQEPPGVTGAGTVAVNADGSRIVWSPDGTGVHHSTTLGSSWTASTGVPAGARVEADRVNPDKFYAFADGAFYTSTDGGATFTKSAATGLPTQGNIRFAAVPGHEGDVWLAGGEANSTYGLWRSTDSGATFTRFGEVDEGDVVGFGKPAPGRSYPAVYTSSKINGVRGIFRSDDAGQTWTRINDDQHQWAWTGAAITGDPEVYGRVYIGTNGRGVVVGDLTDPPTEPTDPPTEDPTDPPTEPTDPPTEEPTDPPTEPTDPPGDGASCEVSYRVANEWGNGFQSEVTITNTGDSTISGWELTWSFPGSQQIAQAWNAEVTQTGADVTARDAGWNGTIAPGGTASFGFIGSTAPGTAPSEFTLNGEPCA</sequence>
<evidence type="ECO:0000256" key="4">
    <source>
        <dbReference type="ARBA" id="ARBA00023295"/>
    </source>
</evidence>
<keyword evidence="3" id="KW-0119">Carbohydrate metabolism</keyword>
<dbReference type="InterPro" id="IPR052025">
    <property type="entry name" value="Xyloglucanase_GH74"/>
</dbReference>
<keyword evidence="5" id="KW-0624">Polysaccharide degradation</keyword>
<dbReference type="Gene3D" id="2.130.10.10">
    <property type="entry name" value="YVTN repeat-like/Quinoprotein amine dehydrogenase"/>
    <property type="match status" value="2"/>
</dbReference>
<dbReference type="PANTHER" id="PTHR43739:SF2">
    <property type="entry name" value="OLIGOXYLOGLUCAN-REDUCING END-SPECIFIC XYLOGLUCANASE-RELATED"/>
    <property type="match status" value="1"/>
</dbReference>
<dbReference type="SMART" id="SM00637">
    <property type="entry name" value="CBD_II"/>
    <property type="match status" value="1"/>
</dbReference>
<dbReference type="PROSITE" id="PS51318">
    <property type="entry name" value="TAT"/>
    <property type="match status" value="1"/>
</dbReference>
<proteinExistence type="inferred from homology"/>
<evidence type="ECO:0000256" key="1">
    <source>
        <dbReference type="ARBA" id="ARBA00022729"/>
    </source>
</evidence>
<dbReference type="InterPro" id="IPR006311">
    <property type="entry name" value="TAT_signal"/>
</dbReference>
<evidence type="ECO:0000256" key="3">
    <source>
        <dbReference type="ARBA" id="ARBA00023277"/>
    </source>
</evidence>